<dbReference type="InterPro" id="IPR025857">
    <property type="entry name" value="MacB_PCD"/>
</dbReference>
<feature type="transmembrane region" description="Helical" evidence="8">
    <location>
        <begin position="386"/>
        <end position="406"/>
    </location>
</feature>
<comment type="similarity">
    <text evidence="2">Belongs to the ABC-4 integral membrane protein family. LolC/E subfamily.</text>
</comment>
<dbReference type="Pfam" id="PF12704">
    <property type="entry name" value="MacB_PCD"/>
    <property type="match status" value="1"/>
</dbReference>
<evidence type="ECO:0000256" key="7">
    <source>
        <dbReference type="ARBA" id="ARBA00023136"/>
    </source>
</evidence>
<dbReference type="Pfam" id="PF02687">
    <property type="entry name" value="FtsX"/>
    <property type="match status" value="1"/>
</dbReference>
<protein>
    <submittedName>
        <fullName evidence="11">Lipoprotein-releasing ABC transporter permease subunit</fullName>
    </submittedName>
</protein>
<sequence>MMFGPFERLMAGRYLRARRKEGFVSVIAGFSLAGIALGVATLIIVMAVMNGFREDLMDRIFGLNGHMNVYGMGVYMTDYTPVANAIHDLPGVKTVTAVIENPAMLQVRGTSLGAIVRGVDATDLKQRKVFQGSAIVAGSLDDLTGRDAVMIGKRLAEQYNLRVGDSLTIVSMRGEVSAIGMIPAIRSYTIRAVFSIGMSEYDTSFVFLPLEAARLHFKVPDGAINHFEVEVDRPDRVTETSDAVLRLGHTLGHPLTVRDWRATNSTFFNALQVERNVMFLILTLIIIVAAFNIISGLIMLVKDKSRDIAILRTMGASRASIMQIFFLAGASVGVIGTVSGLVLGVLFCSNIEHIRRGLEALLKVDLFNAEIYFLTTMPARMDPTEVLSVALMALGLSFAATLYPAWRAAKTDPVEALRNE</sequence>
<feature type="domain" description="MacB-like periplasmic core" evidence="10">
    <location>
        <begin position="31"/>
        <end position="245"/>
    </location>
</feature>
<dbReference type="AlphaFoldDB" id="A0A8J7CS17"/>
<dbReference type="Proteomes" id="UP000631034">
    <property type="component" value="Unassembled WGS sequence"/>
</dbReference>
<feature type="transmembrane region" description="Helical" evidence="8">
    <location>
        <begin position="321"/>
        <end position="348"/>
    </location>
</feature>
<dbReference type="NCBIfam" id="TIGR02212">
    <property type="entry name" value="lolCE"/>
    <property type="match status" value="1"/>
</dbReference>
<evidence type="ECO:0000256" key="2">
    <source>
        <dbReference type="ARBA" id="ARBA00005236"/>
    </source>
</evidence>
<evidence type="ECO:0000313" key="11">
    <source>
        <dbReference type="EMBL" id="MBE1237920.1"/>
    </source>
</evidence>
<dbReference type="InterPro" id="IPR003838">
    <property type="entry name" value="ABC3_permease_C"/>
</dbReference>
<reference evidence="11" key="1">
    <citation type="submission" date="2020-10" db="EMBL/GenBank/DDBJ databases">
        <title>Genome sequence of the unusual species of purple photosynthetic bacteria, Phaeovibrio sulfidiphilus DSM 23193, type strain.</title>
        <authorList>
            <person name="Kyndt J.A."/>
            <person name="Meyer T.E."/>
        </authorList>
    </citation>
    <scope>NUCLEOTIDE SEQUENCE</scope>
    <source>
        <strain evidence="11">DSM 23193</strain>
    </source>
</reference>
<feature type="domain" description="ABC3 transporter permease C-terminal" evidence="9">
    <location>
        <begin position="280"/>
        <end position="413"/>
    </location>
</feature>
<feature type="transmembrane region" description="Helical" evidence="8">
    <location>
        <begin position="277"/>
        <end position="301"/>
    </location>
</feature>
<keyword evidence="7 8" id="KW-0472">Membrane</keyword>
<evidence type="ECO:0000256" key="1">
    <source>
        <dbReference type="ARBA" id="ARBA00004651"/>
    </source>
</evidence>
<organism evidence="11 12">
    <name type="scientific">Phaeovibrio sulfidiphilus</name>
    <dbReference type="NCBI Taxonomy" id="1220600"/>
    <lineage>
        <taxon>Bacteria</taxon>
        <taxon>Pseudomonadati</taxon>
        <taxon>Pseudomonadota</taxon>
        <taxon>Alphaproteobacteria</taxon>
        <taxon>Rhodospirillales</taxon>
        <taxon>Rhodospirillaceae</taxon>
        <taxon>Phaeovibrio</taxon>
    </lineage>
</organism>
<dbReference type="InterPro" id="IPR011925">
    <property type="entry name" value="LolCE_TM"/>
</dbReference>
<dbReference type="GO" id="GO:0042953">
    <property type="term" value="P:lipoprotein transport"/>
    <property type="evidence" value="ECO:0007669"/>
    <property type="project" value="InterPro"/>
</dbReference>
<keyword evidence="5 8" id="KW-0812">Transmembrane</keyword>
<keyword evidence="12" id="KW-1185">Reference proteome</keyword>
<comment type="subcellular location">
    <subcellularLocation>
        <location evidence="1">Cell membrane</location>
        <topology evidence="1">Multi-pass membrane protein</topology>
    </subcellularLocation>
</comment>
<feature type="transmembrane region" description="Helical" evidence="8">
    <location>
        <begin position="23"/>
        <end position="49"/>
    </location>
</feature>
<evidence type="ECO:0000256" key="4">
    <source>
        <dbReference type="ARBA" id="ARBA00022475"/>
    </source>
</evidence>
<keyword evidence="3" id="KW-0813">Transport</keyword>
<name>A0A8J7CS17_9PROT</name>
<proteinExistence type="inferred from homology"/>
<evidence type="ECO:0000256" key="3">
    <source>
        <dbReference type="ARBA" id="ARBA00022448"/>
    </source>
</evidence>
<accession>A0A8J7CS17</accession>
<evidence type="ECO:0000256" key="6">
    <source>
        <dbReference type="ARBA" id="ARBA00022989"/>
    </source>
</evidence>
<keyword evidence="4" id="KW-1003">Cell membrane</keyword>
<dbReference type="RefSeq" id="WP_192534929.1">
    <property type="nucleotide sequence ID" value="NZ_JACZHT010000008.1"/>
</dbReference>
<evidence type="ECO:0000256" key="8">
    <source>
        <dbReference type="SAM" id="Phobius"/>
    </source>
</evidence>
<evidence type="ECO:0000256" key="5">
    <source>
        <dbReference type="ARBA" id="ARBA00022692"/>
    </source>
</evidence>
<keyword evidence="6 8" id="KW-1133">Transmembrane helix</keyword>
<evidence type="ECO:0000313" key="12">
    <source>
        <dbReference type="Proteomes" id="UP000631034"/>
    </source>
</evidence>
<dbReference type="GO" id="GO:0044874">
    <property type="term" value="P:lipoprotein localization to outer membrane"/>
    <property type="evidence" value="ECO:0007669"/>
    <property type="project" value="TreeGrafter"/>
</dbReference>
<dbReference type="PANTHER" id="PTHR30489">
    <property type="entry name" value="LIPOPROTEIN-RELEASING SYSTEM TRANSMEMBRANE PROTEIN LOLE"/>
    <property type="match status" value="1"/>
</dbReference>
<dbReference type="GO" id="GO:0098797">
    <property type="term" value="C:plasma membrane protein complex"/>
    <property type="evidence" value="ECO:0007669"/>
    <property type="project" value="TreeGrafter"/>
</dbReference>
<evidence type="ECO:0000259" key="9">
    <source>
        <dbReference type="Pfam" id="PF02687"/>
    </source>
</evidence>
<dbReference type="InterPro" id="IPR051447">
    <property type="entry name" value="Lipoprotein-release_system"/>
</dbReference>
<keyword evidence="11" id="KW-0449">Lipoprotein</keyword>
<gene>
    <name evidence="11" type="ORF">IHV25_09725</name>
</gene>
<dbReference type="EMBL" id="JACZHT010000008">
    <property type="protein sequence ID" value="MBE1237920.1"/>
    <property type="molecule type" value="Genomic_DNA"/>
</dbReference>
<evidence type="ECO:0000259" key="10">
    <source>
        <dbReference type="Pfam" id="PF12704"/>
    </source>
</evidence>
<comment type="caution">
    <text evidence="11">The sequence shown here is derived from an EMBL/GenBank/DDBJ whole genome shotgun (WGS) entry which is preliminary data.</text>
</comment>
<dbReference type="PANTHER" id="PTHR30489:SF0">
    <property type="entry name" value="LIPOPROTEIN-RELEASING SYSTEM TRANSMEMBRANE PROTEIN LOLE"/>
    <property type="match status" value="1"/>
</dbReference>